<dbReference type="SUPFAM" id="SSF52540">
    <property type="entry name" value="P-loop containing nucleoside triphosphate hydrolases"/>
    <property type="match status" value="2"/>
</dbReference>
<feature type="domain" description="DNA2/NAM7 helicase-like C-terminal" evidence="6">
    <location>
        <begin position="809"/>
        <end position="959"/>
    </location>
</feature>
<evidence type="ECO:0000313" key="14">
    <source>
        <dbReference type="Proteomes" id="UP000516480"/>
    </source>
</evidence>
<sequence length="1194" mass="141955">MNILNRIKWNKNYKNCFINRIIKKQHFSNRDINYEVYEGVKCFNKFEELANKKIIYKKDYKDYLKLYKLYKPNNTKLSIDKNNYFNFSLCWAINEGKTICVYNSNSDENKKIKIFTSTIKSLRQKLEQENKIDCKDEKLGKIVKYRKEILTKNKNNKNLCNDEKEKKKWKGKVNYAKLTKLWELFLYHKEKNNIKEEKTYFEILKKLFLKYEFFEKNKKNDFQFFENILTSLLLKSNIFINVLNNLYSIFFNSFLCSSSSHMIQNNTITQSTNNISNNSNKTALNQFPVIINNSVRKENDITLLECVNKKKPFNEKDGNIKSMIKCSMLSGIEQEIKNEKEKIRRYILNYIFNMYYEKYIGLKNLYKSFDLQESYKLKYCSKENNLFKFICLENIDIEKKNIILIKCKNKNGHMFFLGFVKNVRKVNDFCVVYMDIKKYQNDNKNIGIIENYKEDINNLKLYEEQEICEEYFESYFNRIKDRQENSNNENLEKIKNSTLFQQNSDHEKELIIYEGITLSVQLNTITNRIKYSILNIFEKKKENEYLNNEVTKILLNDDTRVDIHTYCDNEEGIIQRQKKKNILNNSMSYTSLIHQAVNRFLESQKKHIQVYNILNEDLIKQDQIINKLYKQLKNSPQEFTKISEFYKKFDIYQKKVLKDILVDSNKPPIHIIHGAPGSGKSNLISFLIYMLSLEKKNNIFVGTCKHISVENIKRKLINLNLCLNKNDKDKAVKHQKSDIYIDTIYQAFKIKDKKIKHLIIDEASSLSEYNSLICLNLNANYIYAFGDDKQLTFHSIINEQKRNEINYFSIFEKLKQYKNVKCHYLFTQYRLIFPIYLFISFYFYNNKLIASKKIVDNFIKSNKSYFFEIFKNDKMSQNVQNNLYSHFSIPILFIDTYTEKLNHDVFEQKINQSYINSFEAMIILKLIQIISLPNLKPNLAILTPYISQKNYIQKILQEGISEYEQNDGNEKNDNHKRNEGNKQNVGNEINESNISLNIKSIPFAQAENFPDFKQSIQNEKKNLCFINSSESALYSNNRSISSNVETNIYNNTILNYSKSLSNEKSIINSNSNRLSSLFNIPNKKNNNFIHKKNEEQYNNNFYKNVYTIDSYQGCESDLIIISTVRSNENYSLGFLNDEKRMNVLLTRMKKGIIIIGNSKTLKNNFFWNEFISFLDFFNSRKSVFSLPALKDIKY</sequence>
<dbReference type="Pfam" id="PF13087">
    <property type="entry name" value="AAA_12"/>
    <property type="match status" value="2"/>
</dbReference>
<keyword evidence="3" id="KW-0347">Helicase</keyword>
<dbReference type="InterPro" id="IPR041679">
    <property type="entry name" value="DNA2/NAM7-like_C"/>
</dbReference>
<evidence type="ECO:0000256" key="1">
    <source>
        <dbReference type="ARBA" id="ARBA00022741"/>
    </source>
</evidence>
<evidence type="ECO:0000256" key="4">
    <source>
        <dbReference type="ARBA" id="ARBA00022840"/>
    </source>
</evidence>
<dbReference type="InterPro" id="IPR047187">
    <property type="entry name" value="SF1_C_Upf1"/>
</dbReference>
<dbReference type="InterPro" id="IPR050534">
    <property type="entry name" value="Coronavir_polyprotein_1ab"/>
</dbReference>
<reference evidence="7 11" key="1">
    <citation type="submission" date="2016-02" db="EMBL/GenBank/DDBJ databases">
        <authorList>
            <consortium name="Pathogen Informatics"/>
        </authorList>
    </citation>
    <scope>NUCLEOTIDE SEQUENCE [LARGE SCALE GENOMIC DNA]</scope>
    <source>
        <strain evidence="7 11">K173</strain>
        <strain evidence="8 14">NK65 ny</strain>
        <strain evidence="10 13">NK65e</strain>
        <strain evidence="9 12">SP11 Antwerpcl1</strain>
    </source>
</reference>
<dbReference type="AlphaFoldDB" id="A0A122IS51"/>
<dbReference type="PANTHER" id="PTHR43788:SF8">
    <property type="entry name" value="DNA-BINDING PROTEIN SMUBP-2"/>
    <property type="match status" value="1"/>
</dbReference>
<dbReference type="Proteomes" id="UP000069549">
    <property type="component" value="Chromosome 13"/>
</dbReference>
<keyword evidence="1" id="KW-0547">Nucleotide-binding</keyword>
<dbReference type="OMA" id="DSYQGCE"/>
<keyword evidence="2" id="KW-0378">Hydrolase</keyword>
<dbReference type="Proteomes" id="UP000220214">
    <property type="component" value="Chromosome 13"/>
</dbReference>
<organism evidence="7 11">
    <name type="scientific">Plasmodium berghei</name>
    <dbReference type="NCBI Taxonomy" id="5821"/>
    <lineage>
        <taxon>Eukaryota</taxon>
        <taxon>Sar</taxon>
        <taxon>Alveolata</taxon>
        <taxon>Apicomplexa</taxon>
        <taxon>Aconoidasida</taxon>
        <taxon>Haemosporida</taxon>
        <taxon>Plasmodiidae</taxon>
        <taxon>Plasmodium</taxon>
        <taxon>Plasmodium (Vinckeia)</taxon>
    </lineage>
</organism>
<evidence type="ECO:0000313" key="11">
    <source>
        <dbReference type="Proteomes" id="UP000069549"/>
    </source>
</evidence>
<dbReference type="PANTHER" id="PTHR43788">
    <property type="entry name" value="DNA2/NAM7 HELICASE FAMILY MEMBER"/>
    <property type="match status" value="1"/>
</dbReference>
<gene>
    <name evidence="7" type="ORF">PBK173_000409500</name>
    <name evidence="10" type="ORF">PBNK65E_000398600</name>
    <name evidence="8" type="ORF">PBNK65NY_000398100</name>
    <name evidence="9" type="ORF">PBSP11A_000398500</name>
</gene>
<feature type="domain" description="DNA2/NAM7 helicase-like C-terminal" evidence="6">
    <location>
        <begin position="1012"/>
        <end position="1159"/>
    </location>
</feature>
<evidence type="ECO:0000313" key="8">
    <source>
        <dbReference type="EMBL" id="SCL98137.1"/>
    </source>
</evidence>
<dbReference type="EMBL" id="LT614639">
    <property type="protein sequence ID" value="SCN27990.1"/>
    <property type="molecule type" value="Genomic_DNA"/>
</dbReference>
<dbReference type="GO" id="GO:0043139">
    <property type="term" value="F:5'-3' DNA helicase activity"/>
    <property type="evidence" value="ECO:0007669"/>
    <property type="project" value="TreeGrafter"/>
</dbReference>
<protein>
    <recommendedName>
        <fullName evidence="6">DNA2/NAM7 helicase-like C-terminal domain-containing protein</fullName>
    </recommendedName>
</protein>
<dbReference type="Pfam" id="PF13245">
    <property type="entry name" value="AAA_19"/>
    <property type="match status" value="1"/>
</dbReference>
<dbReference type="InterPro" id="IPR027417">
    <property type="entry name" value="P-loop_NTPase"/>
</dbReference>
<dbReference type="VEuPathDB" id="PlasmoDB:PBANKA_1348600"/>
<dbReference type="EMBL" id="LT160033">
    <property type="protein sequence ID" value="CXJ01183.1"/>
    <property type="molecule type" value="Genomic_DNA"/>
</dbReference>
<dbReference type="Proteomes" id="UP000219860">
    <property type="component" value="Chromosome 13"/>
</dbReference>
<evidence type="ECO:0000259" key="6">
    <source>
        <dbReference type="Pfam" id="PF13087"/>
    </source>
</evidence>
<evidence type="ECO:0000313" key="7">
    <source>
        <dbReference type="EMBL" id="CXJ01183.1"/>
    </source>
</evidence>
<evidence type="ECO:0000313" key="9">
    <source>
        <dbReference type="EMBL" id="SCM16759.1"/>
    </source>
</evidence>
<evidence type="ECO:0000256" key="3">
    <source>
        <dbReference type="ARBA" id="ARBA00022806"/>
    </source>
</evidence>
<dbReference type="CDD" id="cd18808">
    <property type="entry name" value="SF1_C_Upf1"/>
    <property type="match status" value="1"/>
</dbReference>
<evidence type="ECO:0000313" key="10">
    <source>
        <dbReference type="EMBL" id="SCN27990.1"/>
    </source>
</evidence>
<dbReference type="GO" id="GO:0005524">
    <property type="term" value="F:ATP binding"/>
    <property type="evidence" value="ECO:0007669"/>
    <property type="project" value="UniProtKB-KW"/>
</dbReference>
<dbReference type="EMBL" id="LT608261">
    <property type="protein sequence ID" value="SCM16759.1"/>
    <property type="molecule type" value="Genomic_DNA"/>
</dbReference>
<name>A0A122IS51_PLABE</name>
<keyword evidence="4" id="KW-0067">ATP-binding</keyword>
<evidence type="ECO:0000313" key="13">
    <source>
        <dbReference type="Proteomes" id="UP000220214"/>
    </source>
</evidence>
<proteinExistence type="predicted"/>
<dbReference type="OrthoDB" id="392140at2759"/>
<dbReference type="Proteomes" id="UP000516480">
    <property type="component" value="Chromosome 13"/>
</dbReference>
<evidence type="ECO:0000256" key="2">
    <source>
        <dbReference type="ARBA" id="ARBA00022801"/>
    </source>
</evidence>
<evidence type="ECO:0000256" key="5">
    <source>
        <dbReference type="SAM" id="MobiDB-lite"/>
    </source>
</evidence>
<dbReference type="EMBL" id="LT608149">
    <property type="protein sequence ID" value="SCL98137.1"/>
    <property type="molecule type" value="Genomic_DNA"/>
</dbReference>
<dbReference type="Gene3D" id="3.40.50.300">
    <property type="entry name" value="P-loop containing nucleotide triphosphate hydrolases"/>
    <property type="match status" value="3"/>
</dbReference>
<evidence type="ECO:0000313" key="12">
    <source>
        <dbReference type="Proteomes" id="UP000219860"/>
    </source>
</evidence>
<feature type="compositionally biased region" description="Basic and acidic residues" evidence="5">
    <location>
        <begin position="968"/>
        <end position="980"/>
    </location>
</feature>
<dbReference type="GO" id="GO:0016787">
    <property type="term" value="F:hydrolase activity"/>
    <property type="evidence" value="ECO:0007669"/>
    <property type="project" value="UniProtKB-KW"/>
</dbReference>
<accession>A0A122IS51</accession>
<feature type="region of interest" description="Disordered" evidence="5">
    <location>
        <begin position="965"/>
        <end position="987"/>
    </location>
</feature>